<proteinExistence type="predicted"/>
<dbReference type="Pfam" id="PF11952">
    <property type="entry name" value="XTBD"/>
    <property type="match status" value="1"/>
</dbReference>
<dbReference type="SUPFAM" id="SSF54768">
    <property type="entry name" value="dsRNA-binding domain-like"/>
    <property type="match status" value="1"/>
</dbReference>
<evidence type="ECO:0000259" key="4">
    <source>
        <dbReference type="PROSITE" id="PS51827"/>
    </source>
</evidence>
<evidence type="ECO:0000256" key="1">
    <source>
        <dbReference type="PROSITE-ProRule" id="PRU00266"/>
    </source>
</evidence>
<evidence type="ECO:0008006" key="6">
    <source>
        <dbReference type="Google" id="ProtNLM"/>
    </source>
</evidence>
<dbReference type="PROSITE" id="PS51827">
    <property type="entry name" value="XTBD"/>
    <property type="match status" value="1"/>
</dbReference>
<feature type="domain" description="DRBM" evidence="2">
    <location>
        <begin position="161"/>
        <end position="230"/>
    </location>
</feature>
<dbReference type="InterPro" id="IPR000467">
    <property type="entry name" value="G_patch_dom"/>
</dbReference>
<evidence type="ECO:0000259" key="3">
    <source>
        <dbReference type="PROSITE" id="PS50174"/>
    </source>
</evidence>
<feature type="domain" description="XRN2-binding (XTBD)" evidence="4">
    <location>
        <begin position="8"/>
        <end position="92"/>
    </location>
</feature>
<feature type="non-terminal residue" evidence="5">
    <location>
        <position position="563"/>
    </location>
</feature>
<keyword evidence="1" id="KW-0694">RNA-binding</keyword>
<name>A0A1B6FIU2_9HEMI</name>
<sequence>MDVTNWDVENFKSDHESEEHWELRKKFLTKHRDKYPKTKLLSLAQVFVNIELLGCRYPEKTMQLIAELSKGVANECRGKRKGKLKRKFAQSSCPTIGSIKDVSETSVKVLVTDQNIRTNSDFQHSCSKHSELIQQPPSEYSEFSRFVLYENRNSFGELETCPIRILLESAEKNGFKQSLRFCYPGDSRNSKDEKYCELRFNGKVLSSGTGKSKRIAKFNAAMEGLNRLCKTCFTIQEKNVFPSQNLTSIKDGEVTTSYPPIPQNNIGIKTMQKMGWTGNGLGKQQQGMQSPIQISGKPKRIGFGHKNKMSVKEKFKHFFNKYMANETRSELTFDSDVLSPDECQILQEANEEQDKKRNEDSMKDLFEEPVLDTCYNYDSDREEGEIYSDEDTTDTVTTHNSKESKTCIICCRLNSITGEETRDDIYDIIWGTNSDNTGLTQVIQDNWELKQLILKKKANGELTDDETCDMDVSDGIQESSDEETKSSMVQLAEYNRNTKVTAIPLTDLGSPLKEASMSSVNEIADSFPAPSVGVSLKILNSNGILNQSTFPQENTNSLDYLPV</sequence>
<dbReference type="Pfam" id="PF00035">
    <property type="entry name" value="dsrm"/>
    <property type="match status" value="1"/>
</dbReference>
<dbReference type="SMART" id="SM00443">
    <property type="entry name" value="G_patch"/>
    <property type="match status" value="1"/>
</dbReference>
<evidence type="ECO:0000313" key="5">
    <source>
        <dbReference type="EMBL" id="JAS50107.1"/>
    </source>
</evidence>
<dbReference type="PROSITE" id="PS50174">
    <property type="entry name" value="G_PATCH"/>
    <property type="match status" value="1"/>
</dbReference>
<dbReference type="InterPro" id="IPR021859">
    <property type="entry name" value="XTBD"/>
</dbReference>
<dbReference type="AlphaFoldDB" id="A0A1B6FIU2"/>
<dbReference type="PANTHER" id="PTHR48430:SF1">
    <property type="entry name" value="PARTNER OF XRN-2 PROTEIN 1"/>
    <property type="match status" value="1"/>
</dbReference>
<organism evidence="5">
    <name type="scientific">Cuerna arida</name>
    <dbReference type="NCBI Taxonomy" id="1464854"/>
    <lineage>
        <taxon>Eukaryota</taxon>
        <taxon>Metazoa</taxon>
        <taxon>Ecdysozoa</taxon>
        <taxon>Arthropoda</taxon>
        <taxon>Hexapoda</taxon>
        <taxon>Insecta</taxon>
        <taxon>Pterygota</taxon>
        <taxon>Neoptera</taxon>
        <taxon>Paraneoptera</taxon>
        <taxon>Hemiptera</taxon>
        <taxon>Auchenorrhyncha</taxon>
        <taxon>Membracoidea</taxon>
        <taxon>Cicadellidae</taxon>
        <taxon>Cicadellinae</taxon>
        <taxon>Proconiini</taxon>
        <taxon>Cuerna</taxon>
    </lineage>
</organism>
<protein>
    <recommendedName>
        <fullName evidence="6">G-patch domain-containing protein</fullName>
    </recommendedName>
</protein>
<dbReference type="Pfam" id="PF01585">
    <property type="entry name" value="G-patch"/>
    <property type="match status" value="1"/>
</dbReference>
<dbReference type="EMBL" id="GECZ01019662">
    <property type="protein sequence ID" value="JAS50107.1"/>
    <property type="molecule type" value="Transcribed_RNA"/>
</dbReference>
<dbReference type="GO" id="GO:0010468">
    <property type="term" value="P:regulation of gene expression"/>
    <property type="evidence" value="ECO:0007669"/>
    <property type="project" value="UniProtKB-ARBA"/>
</dbReference>
<feature type="domain" description="G-patch" evidence="3">
    <location>
        <begin position="263"/>
        <end position="308"/>
    </location>
</feature>
<dbReference type="InterPro" id="IPR014720">
    <property type="entry name" value="dsRBD_dom"/>
</dbReference>
<dbReference type="PANTHER" id="PTHR48430">
    <property type="entry name" value="PARTNER OF XRN-2 PROTEIN 1"/>
    <property type="match status" value="1"/>
</dbReference>
<dbReference type="PROSITE" id="PS50137">
    <property type="entry name" value="DS_RBD"/>
    <property type="match status" value="1"/>
</dbReference>
<reference evidence="5" key="1">
    <citation type="submission" date="2015-11" db="EMBL/GenBank/DDBJ databases">
        <title>De novo transcriptome assembly of four potential Pierce s Disease insect vectors from Arizona vineyards.</title>
        <authorList>
            <person name="Tassone E.E."/>
        </authorList>
    </citation>
    <scope>NUCLEOTIDE SEQUENCE</scope>
</reference>
<dbReference type="Gene3D" id="3.30.160.20">
    <property type="match status" value="1"/>
</dbReference>
<accession>A0A1B6FIU2</accession>
<dbReference type="GO" id="GO:0003723">
    <property type="term" value="F:RNA binding"/>
    <property type="evidence" value="ECO:0007669"/>
    <property type="project" value="UniProtKB-UniRule"/>
</dbReference>
<evidence type="ECO:0000259" key="2">
    <source>
        <dbReference type="PROSITE" id="PS50137"/>
    </source>
</evidence>
<gene>
    <name evidence="5" type="ORF">g.13493</name>
</gene>